<dbReference type="FunFam" id="2.40.440.10:FF:000002">
    <property type="entry name" value="L,D-transpeptidase ErfK/SrfK"/>
    <property type="match status" value="1"/>
</dbReference>
<protein>
    <submittedName>
        <fullName evidence="12">Putative L,D-transpeptidase ErfK/SrfK</fullName>
        <ecNumber evidence="12">2.-.-.-</ecNumber>
    </submittedName>
</protein>
<dbReference type="Gene3D" id="2.40.440.10">
    <property type="entry name" value="L,D-transpeptidase catalytic domain-like"/>
    <property type="match status" value="1"/>
</dbReference>
<dbReference type="PANTHER" id="PTHR30582:SF24">
    <property type="entry name" value="L,D-TRANSPEPTIDASE ERFK_SRFK-RELATED"/>
    <property type="match status" value="1"/>
</dbReference>
<dbReference type="PANTHER" id="PTHR30582">
    <property type="entry name" value="L,D-TRANSPEPTIDASE"/>
    <property type="match status" value="1"/>
</dbReference>
<dbReference type="GO" id="GO:0071555">
    <property type="term" value="P:cell wall organization"/>
    <property type="evidence" value="ECO:0007669"/>
    <property type="project" value="UniProtKB-UniRule"/>
</dbReference>
<dbReference type="InterPro" id="IPR005490">
    <property type="entry name" value="LD_TPept_cat_dom"/>
</dbReference>
<dbReference type="GO" id="GO:0071972">
    <property type="term" value="F:peptidoglycan L,D-transpeptidase activity"/>
    <property type="evidence" value="ECO:0007669"/>
    <property type="project" value="TreeGrafter"/>
</dbReference>
<dbReference type="InterPro" id="IPR038063">
    <property type="entry name" value="Transpep_catalytic_dom"/>
</dbReference>
<dbReference type="GO" id="GO:0018104">
    <property type="term" value="P:peptidoglycan-protein cross-linking"/>
    <property type="evidence" value="ECO:0007669"/>
    <property type="project" value="TreeGrafter"/>
</dbReference>
<gene>
    <name evidence="12" type="primary">erfK_1</name>
    <name evidence="12" type="ORF">MBUL_01850</name>
</gene>
<evidence type="ECO:0000259" key="11">
    <source>
        <dbReference type="PROSITE" id="PS52029"/>
    </source>
</evidence>
<evidence type="ECO:0000256" key="8">
    <source>
        <dbReference type="ARBA" id="ARBA00023316"/>
    </source>
</evidence>
<keyword evidence="8 9" id="KW-0961">Cell wall biogenesis/degradation</keyword>
<feature type="domain" description="L,D-TPase catalytic" evidence="11">
    <location>
        <begin position="87"/>
        <end position="216"/>
    </location>
</feature>
<dbReference type="InterPro" id="IPR050979">
    <property type="entry name" value="LD-transpeptidase"/>
</dbReference>
<dbReference type="GO" id="GO:0008360">
    <property type="term" value="P:regulation of cell shape"/>
    <property type="evidence" value="ECO:0007669"/>
    <property type="project" value="UniProtKB-UniRule"/>
</dbReference>
<comment type="pathway">
    <text evidence="1 9">Cell wall biogenesis; peptidoglycan biosynthesis.</text>
</comment>
<evidence type="ECO:0000256" key="4">
    <source>
        <dbReference type="ARBA" id="ARBA00022679"/>
    </source>
</evidence>
<dbReference type="PROSITE" id="PS52029">
    <property type="entry name" value="LD_TPASE"/>
    <property type="match status" value="1"/>
</dbReference>
<feature type="signal peptide" evidence="10">
    <location>
        <begin position="1"/>
        <end position="24"/>
    </location>
</feature>
<dbReference type="EMBL" id="LR743504">
    <property type="protein sequence ID" value="CAA2102762.1"/>
    <property type="molecule type" value="Genomic_DNA"/>
</dbReference>
<dbReference type="EC" id="2.-.-.-" evidence="12"/>
<keyword evidence="3" id="KW-0328">Glycosyltransferase</keyword>
<feature type="active site" description="Proton donor/acceptor" evidence="9">
    <location>
        <position position="176"/>
    </location>
</feature>
<accession>A0A679J7T8</accession>
<evidence type="ECO:0000256" key="10">
    <source>
        <dbReference type="SAM" id="SignalP"/>
    </source>
</evidence>
<evidence type="ECO:0000256" key="7">
    <source>
        <dbReference type="ARBA" id="ARBA00022984"/>
    </source>
</evidence>
<reference evidence="12" key="1">
    <citation type="submission" date="2019-12" db="EMBL/GenBank/DDBJ databases">
        <authorList>
            <person name="Cremers G."/>
        </authorList>
    </citation>
    <scope>NUCLEOTIDE SEQUENCE</scope>
    <source>
        <strain evidence="12">Mbul1</strain>
    </source>
</reference>
<keyword evidence="7 9" id="KW-0573">Peptidoglycan synthesis</keyword>
<keyword evidence="10" id="KW-0732">Signal</keyword>
<evidence type="ECO:0000256" key="5">
    <source>
        <dbReference type="ARBA" id="ARBA00022801"/>
    </source>
</evidence>
<name>A0A679J7T8_9HYPH</name>
<sequence length="217" mass="23260">MKTLATALAGIMGACILASTPVIAASSYDPFGTGGDDYYPETEYAQPSYDPYGYQGTVGQGAQAAPQAQVAPIPREIVRFNGAYKPGTIVVSTAERRLYFVLPNGEAIRYGVGVGRPGFTWSGTKTVTAKREWPSWTPPAAMIARRPDLPRYMAGGVENPLGARAMYIGNTEYRIHGSNEPDTIGQAVSSGCIRMTNDDVTDLYERVKVGAKVVVLN</sequence>
<keyword evidence="4 12" id="KW-0808">Transferase</keyword>
<feature type="chain" id="PRO_5025588100" evidence="10">
    <location>
        <begin position="25"/>
        <end position="217"/>
    </location>
</feature>
<keyword evidence="5" id="KW-0378">Hydrolase</keyword>
<dbReference type="AlphaFoldDB" id="A0A679J7T8"/>
<evidence type="ECO:0000256" key="2">
    <source>
        <dbReference type="ARBA" id="ARBA00005992"/>
    </source>
</evidence>
<dbReference type="SUPFAM" id="SSF141523">
    <property type="entry name" value="L,D-transpeptidase catalytic domain-like"/>
    <property type="match status" value="1"/>
</dbReference>
<proteinExistence type="inferred from homology"/>
<evidence type="ECO:0000256" key="1">
    <source>
        <dbReference type="ARBA" id="ARBA00004752"/>
    </source>
</evidence>
<dbReference type="GO" id="GO:0016757">
    <property type="term" value="F:glycosyltransferase activity"/>
    <property type="evidence" value="ECO:0007669"/>
    <property type="project" value="UniProtKB-KW"/>
</dbReference>
<evidence type="ECO:0000256" key="6">
    <source>
        <dbReference type="ARBA" id="ARBA00022960"/>
    </source>
</evidence>
<comment type="similarity">
    <text evidence="2">Belongs to the YkuD family.</text>
</comment>
<keyword evidence="6 9" id="KW-0133">Cell shape</keyword>
<dbReference type="GO" id="GO:0005576">
    <property type="term" value="C:extracellular region"/>
    <property type="evidence" value="ECO:0007669"/>
    <property type="project" value="TreeGrafter"/>
</dbReference>
<dbReference type="Pfam" id="PF03734">
    <property type="entry name" value="YkuD"/>
    <property type="match status" value="1"/>
</dbReference>
<organism evidence="12">
    <name type="scientific">Methylobacterium bullatum</name>
    <dbReference type="NCBI Taxonomy" id="570505"/>
    <lineage>
        <taxon>Bacteria</taxon>
        <taxon>Pseudomonadati</taxon>
        <taxon>Pseudomonadota</taxon>
        <taxon>Alphaproteobacteria</taxon>
        <taxon>Hyphomicrobiales</taxon>
        <taxon>Methylobacteriaceae</taxon>
        <taxon>Methylobacterium</taxon>
    </lineage>
</organism>
<evidence type="ECO:0000313" key="12">
    <source>
        <dbReference type="EMBL" id="CAA2102762.1"/>
    </source>
</evidence>
<evidence type="ECO:0000256" key="9">
    <source>
        <dbReference type="PROSITE-ProRule" id="PRU01373"/>
    </source>
</evidence>
<feature type="active site" description="Nucleophile" evidence="9">
    <location>
        <position position="192"/>
    </location>
</feature>
<dbReference type="CDD" id="cd16913">
    <property type="entry name" value="YkuD_like"/>
    <property type="match status" value="1"/>
</dbReference>
<dbReference type="UniPathway" id="UPA00219"/>
<evidence type="ECO:0000256" key="3">
    <source>
        <dbReference type="ARBA" id="ARBA00022676"/>
    </source>
</evidence>
<dbReference type="PROSITE" id="PS51257">
    <property type="entry name" value="PROKAR_LIPOPROTEIN"/>
    <property type="match status" value="1"/>
</dbReference>